<keyword evidence="7 9" id="KW-0472">Membrane</keyword>
<dbReference type="PROSITE" id="PS50263">
    <property type="entry name" value="CN_HYDROLASE"/>
    <property type="match status" value="1"/>
</dbReference>
<feature type="transmembrane region" description="Helical" evidence="9">
    <location>
        <begin position="63"/>
        <end position="80"/>
    </location>
</feature>
<dbReference type="Pfam" id="PF00795">
    <property type="entry name" value="CN_hydrolase"/>
    <property type="match status" value="1"/>
</dbReference>
<dbReference type="InterPro" id="IPR004563">
    <property type="entry name" value="Apolipo_AcylTrfase"/>
</dbReference>
<keyword evidence="8 9" id="KW-0012">Acyltransferase</keyword>
<keyword evidence="11" id="KW-0449">Lipoprotein</keyword>
<dbReference type="SUPFAM" id="SSF56317">
    <property type="entry name" value="Carbon-nitrogen hydrolase"/>
    <property type="match status" value="1"/>
</dbReference>
<comment type="function">
    <text evidence="9">Catalyzes the phospholipid dependent N-acylation of the N-terminal cysteine of apolipoprotein, the last step in lipoprotein maturation.</text>
</comment>
<keyword evidence="4 9" id="KW-0808">Transferase</keyword>
<dbReference type="Gene3D" id="3.60.110.10">
    <property type="entry name" value="Carbon-nitrogen hydrolase"/>
    <property type="match status" value="1"/>
</dbReference>
<dbReference type="InterPro" id="IPR003010">
    <property type="entry name" value="C-N_Hydrolase"/>
</dbReference>
<feature type="domain" description="CN hydrolase" evidence="10">
    <location>
        <begin position="248"/>
        <end position="496"/>
    </location>
</feature>
<feature type="transmembrane region" description="Helical" evidence="9">
    <location>
        <begin position="146"/>
        <end position="164"/>
    </location>
</feature>
<evidence type="ECO:0000256" key="7">
    <source>
        <dbReference type="ARBA" id="ARBA00023136"/>
    </source>
</evidence>
<dbReference type="InterPro" id="IPR036526">
    <property type="entry name" value="C-N_Hydrolase_sf"/>
</dbReference>
<feature type="transmembrane region" description="Helical" evidence="9">
    <location>
        <begin position="115"/>
        <end position="139"/>
    </location>
</feature>
<dbReference type="CDD" id="cd07571">
    <property type="entry name" value="ALP_N-acyl_transferase"/>
    <property type="match status" value="1"/>
</dbReference>
<dbReference type="HAMAP" id="MF_01148">
    <property type="entry name" value="Lnt"/>
    <property type="match status" value="1"/>
</dbReference>
<keyword evidence="6 9" id="KW-1133">Transmembrane helix</keyword>
<dbReference type="UniPathway" id="UPA00666"/>
<evidence type="ECO:0000256" key="2">
    <source>
        <dbReference type="ARBA" id="ARBA00010065"/>
    </source>
</evidence>
<sequence>MPIRAESSACVCVFPTTRMPDTRLVGLAAWAAGLRPRNRLILCALIGALAGLGQAPWGLWPLTVAGLAMLFAIFTAAPTWRRAGFLGWAAGTGYFMLSLNWIVEPFLVDVARHGWMAPFALFGLSAGLALFWAAGFALARAAGGGALAWVAALLLSEAARTYLFTGFPWAQTGHALIDTPWLHWASWGGSLMLTAITLAAAAALWRVVCGPRPAALVALALIAALHGAGAALTPAAQPTPDAPLVRLIQPNAAQHLKWHPDHTRTFFERQIAFTSAPPDGQGAPTPAARPDLIVWPETAIPVLLERAGPAFDAISAAADGAPVVLGLQRTDGLRYFNSLVMLDASGQVAALYDKHHLVPFGEYIPFGDFFARFGITAFSAQAGNGYSSGPGAQVIGLGDLGLALPLICYEGVFPQDVRAAPARPDMLLLITNDAWFGTRSGPYQHLAQARLRSVEQGLPMIRVANTGVSAMIDAAGRVTASIPLGQAGWRDAPLPPPLPPTIYARTGDSPAIGLALVLLALSFLRNRSPARSDSD</sequence>
<dbReference type="InterPro" id="IPR045378">
    <property type="entry name" value="LNT_N"/>
</dbReference>
<dbReference type="PANTHER" id="PTHR38686">
    <property type="entry name" value="APOLIPOPROTEIN N-ACYLTRANSFERASE"/>
    <property type="match status" value="1"/>
</dbReference>
<dbReference type="NCBIfam" id="TIGR00546">
    <property type="entry name" value="lnt"/>
    <property type="match status" value="1"/>
</dbReference>
<comment type="similarity">
    <text evidence="2 9">Belongs to the CN hydrolase family. Apolipoprotein N-acyltransferase subfamily.</text>
</comment>
<comment type="catalytic activity">
    <reaction evidence="9">
        <text>N-terminal S-1,2-diacyl-sn-glyceryl-L-cysteinyl-[lipoprotein] + a glycerophospholipid = N-acyl-S-1,2-diacyl-sn-glyceryl-L-cysteinyl-[lipoprotein] + a 2-acyl-sn-glycero-3-phospholipid + H(+)</text>
        <dbReference type="Rhea" id="RHEA:48228"/>
        <dbReference type="Rhea" id="RHEA-COMP:14681"/>
        <dbReference type="Rhea" id="RHEA-COMP:14684"/>
        <dbReference type="ChEBI" id="CHEBI:15378"/>
        <dbReference type="ChEBI" id="CHEBI:136912"/>
        <dbReference type="ChEBI" id="CHEBI:140656"/>
        <dbReference type="ChEBI" id="CHEBI:140657"/>
        <dbReference type="ChEBI" id="CHEBI:140660"/>
        <dbReference type="EC" id="2.3.1.269"/>
    </reaction>
</comment>
<dbReference type="EMBL" id="FRCB01000003">
    <property type="protein sequence ID" value="SHL89052.1"/>
    <property type="molecule type" value="Genomic_DNA"/>
</dbReference>
<dbReference type="GO" id="GO:0042158">
    <property type="term" value="P:lipoprotein biosynthetic process"/>
    <property type="evidence" value="ECO:0007669"/>
    <property type="project" value="UniProtKB-UniRule"/>
</dbReference>
<protein>
    <recommendedName>
        <fullName evidence="9">Apolipoprotein N-acyltransferase</fullName>
        <shortName evidence="9">ALP N-acyltransferase</shortName>
        <ecNumber evidence="9">2.3.1.269</ecNumber>
    </recommendedName>
</protein>
<accession>A0A1M7EBB0</accession>
<dbReference type="Pfam" id="PF20154">
    <property type="entry name" value="LNT_N"/>
    <property type="match status" value="1"/>
</dbReference>
<evidence type="ECO:0000256" key="4">
    <source>
        <dbReference type="ARBA" id="ARBA00022679"/>
    </source>
</evidence>
<dbReference type="EC" id="2.3.1.269" evidence="9"/>
<name>A0A1M7EBB0_9RHOB</name>
<evidence type="ECO:0000313" key="11">
    <source>
        <dbReference type="EMBL" id="SHL89052.1"/>
    </source>
</evidence>
<keyword evidence="12" id="KW-1185">Reference proteome</keyword>
<dbReference type="GO" id="GO:0005886">
    <property type="term" value="C:plasma membrane"/>
    <property type="evidence" value="ECO:0007669"/>
    <property type="project" value="UniProtKB-SubCell"/>
</dbReference>
<dbReference type="AlphaFoldDB" id="A0A1M7EBB0"/>
<evidence type="ECO:0000256" key="3">
    <source>
        <dbReference type="ARBA" id="ARBA00022475"/>
    </source>
</evidence>
<evidence type="ECO:0000256" key="9">
    <source>
        <dbReference type="HAMAP-Rule" id="MF_01148"/>
    </source>
</evidence>
<keyword evidence="3 9" id="KW-1003">Cell membrane</keyword>
<dbReference type="GO" id="GO:0016410">
    <property type="term" value="F:N-acyltransferase activity"/>
    <property type="evidence" value="ECO:0007669"/>
    <property type="project" value="UniProtKB-UniRule"/>
</dbReference>
<keyword evidence="5 9" id="KW-0812">Transmembrane</keyword>
<evidence type="ECO:0000256" key="8">
    <source>
        <dbReference type="ARBA" id="ARBA00023315"/>
    </source>
</evidence>
<dbReference type="Proteomes" id="UP000322545">
    <property type="component" value="Unassembled WGS sequence"/>
</dbReference>
<comment type="pathway">
    <text evidence="9">Protein modification; lipoprotein biosynthesis (N-acyl transfer).</text>
</comment>
<evidence type="ECO:0000256" key="1">
    <source>
        <dbReference type="ARBA" id="ARBA00004651"/>
    </source>
</evidence>
<evidence type="ECO:0000256" key="5">
    <source>
        <dbReference type="ARBA" id="ARBA00022692"/>
    </source>
</evidence>
<feature type="transmembrane region" description="Helical" evidence="9">
    <location>
        <begin position="184"/>
        <end position="208"/>
    </location>
</feature>
<evidence type="ECO:0000259" key="10">
    <source>
        <dbReference type="PROSITE" id="PS50263"/>
    </source>
</evidence>
<comment type="subcellular location">
    <subcellularLocation>
        <location evidence="1 9">Cell membrane</location>
        <topology evidence="1 9">Multi-pass membrane protein</topology>
    </subcellularLocation>
</comment>
<feature type="transmembrane region" description="Helical" evidence="9">
    <location>
        <begin position="215"/>
        <end position="236"/>
    </location>
</feature>
<evidence type="ECO:0000313" key="12">
    <source>
        <dbReference type="Proteomes" id="UP000322545"/>
    </source>
</evidence>
<organism evidence="11 12">
    <name type="scientific">Roseovarius litoreus</name>
    <dbReference type="NCBI Taxonomy" id="1155722"/>
    <lineage>
        <taxon>Bacteria</taxon>
        <taxon>Pseudomonadati</taxon>
        <taxon>Pseudomonadota</taxon>
        <taxon>Alphaproteobacteria</taxon>
        <taxon>Rhodobacterales</taxon>
        <taxon>Roseobacteraceae</taxon>
        <taxon>Roseovarius</taxon>
    </lineage>
</organism>
<gene>
    <name evidence="9" type="primary">lnt</name>
    <name evidence="11" type="ORF">SAMN05443432_103286</name>
</gene>
<proteinExistence type="inferred from homology"/>
<feature type="transmembrane region" description="Helical" evidence="9">
    <location>
        <begin position="85"/>
        <end position="103"/>
    </location>
</feature>
<dbReference type="PANTHER" id="PTHR38686:SF1">
    <property type="entry name" value="APOLIPOPROTEIN N-ACYLTRANSFERASE"/>
    <property type="match status" value="1"/>
</dbReference>
<reference evidence="11 12" key="1">
    <citation type="submission" date="2016-11" db="EMBL/GenBank/DDBJ databases">
        <authorList>
            <person name="Varghese N."/>
            <person name="Submissions S."/>
        </authorList>
    </citation>
    <scope>NUCLEOTIDE SEQUENCE [LARGE SCALE GENOMIC DNA]</scope>
    <source>
        <strain evidence="11 12">DSM 28249</strain>
    </source>
</reference>
<evidence type="ECO:0000256" key="6">
    <source>
        <dbReference type="ARBA" id="ARBA00022989"/>
    </source>
</evidence>